<keyword evidence="3" id="KW-1185">Reference proteome</keyword>
<dbReference type="PANTHER" id="PTHR30203:SF23">
    <property type="entry name" value="OUTER MEMBRANE EFFLUX PROTEIN"/>
    <property type="match status" value="1"/>
</dbReference>
<dbReference type="Proteomes" id="UP000194141">
    <property type="component" value="Unassembled WGS sequence"/>
</dbReference>
<dbReference type="Gene3D" id="1.20.1600.10">
    <property type="entry name" value="Outer membrane efflux proteins (OEP)"/>
    <property type="match status" value="1"/>
</dbReference>
<dbReference type="SUPFAM" id="SSF56954">
    <property type="entry name" value="Outer membrane efflux proteins (OEP)"/>
    <property type="match status" value="1"/>
</dbReference>
<feature type="chain" id="PRO_5013049864" evidence="1">
    <location>
        <begin position="22"/>
        <end position="453"/>
    </location>
</feature>
<dbReference type="PANTHER" id="PTHR30203">
    <property type="entry name" value="OUTER MEMBRANE CATION EFFLUX PROTEIN"/>
    <property type="match status" value="1"/>
</dbReference>
<dbReference type="EMBL" id="MDSU01000011">
    <property type="protein sequence ID" value="OSS42713.1"/>
    <property type="molecule type" value="Genomic_DNA"/>
</dbReference>
<accession>A0A1X4XYX9</accession>
<keyword evidence="1" id="KW-0732">Signal</keyword>
<sequence>MKNILSIILIGMVAIGLSSCATNKPLALNSININKSMQVEPLDELIKQFSKTNNSLIPKSQFNKELSPSNIAELAVILNPNLKIDRYDLNLAEVNLEQSKLLPNPQISFSISKPISGTLTNPYIEYGISPSFDIGSIIQRNTKVKIAQLEFESKKLQLKWDEWQTYEYAKLLALNFIILSNKLDLYKEIEHLDQEKYDHIYKAYKEGLIDQSVILNVQSQLQQSELEVQANEKLLNDSKSAIYKLLGLPYNYTLPINTRLKFKPLQNFKEEAQLLNNVKNRLDLIALKLAYESNEEKLRLLSFSAFMPISVSFPFVRDTSNVHTIGFGVSISFPIFNQNQGPIKYAQISGKKIYYEYINRIKDAQTDINKAMFNVKNINQTYAAINRYFKELQSKEAVYKEVFKSGNIGLLPYYNYKINLLNQRLILFELQQNLYNNLIALEVSSGENLNIID</sequence>
<dbReference type="OrthoDB" id="9791261at2"/>
<dbReference type="GO" id="GO:0015562">
    <property type="term" value="F:efflux transmembrane transporter activity"/>
    <property type="evidence" value="ECO:0007669"/>
    <property type="project" value="InterPro"/>
</dbReference>
<proteinExistence type="predicted"/>
<organism evidence="2 3">
    <name type="scientific">Desulfurella amilsii</name>
    <dbReference type="NCBI Taxonomy" id="1562698"/>
    <lineage>
        <taxon>Bacteria</taxon>
        <taxon>Pseudomonadati</taxon>
        <taxon>Campylobacterota</taxon>
        <taxon>Desulfurellia</taxon>
        <taxon>Desulfurellales</taxon>
        <taxon>Desulfurellaceae</taxon>
        <taxon>Desulfurella</taxon>
    </lineage>
</organism>
<dbReference type="InterPro" id="IPR010131">
    <property type="entry name" value="MdtP/NodT-like"/>
</dbReference>
<evidence type="ECO:0000313" key="2">
    <source>
        <dbReference type="EMBL" id="OSS42713.1"/>
    </source>
</evidence>
<feature type="signal peptide" evidence="1">
    <location>
        <begin position="1"/>
        <end position="21"/>
    </location>
</feature>
<dbReference type="RefSeq" id="WP_086033337.1">
    <property type="nucleotide sequence ID" value="NZ_MDSU01000011.1"/>
</dbReference>
<protein>
    <submittedName>
        <fullName evidence="2">Outer membrane efflux protein</fullName>
    </submittedName>
</protein>
<reference evidence="2 3" key="1">
    <citation type="journal article" date="2017" name="Front. Microbiol.">
        <title>Genome Sequence of Desulfurella amilsii Strain TR1 and Comparative Genomics of Desulfurellaceae Family.</title>
        <authorList>
            <person name="Florentino A.P."/>
            <person name="Stams A.J."/>
            <person name="Sanchez-Andrea I."/>
        </authorList>
    </citation>
    <scope>NUCLEOTIDE SEQUENCE [LARGE SCALE GENOMIC DNA]</scope>
    <source>
        <strain evidence="2 3">TR1</strain>
    </source>
</reference>
<dbReference type="PROSITE" id="PS51257">
    <property type="entry name" value="PROKAR_LIPOPROTEIN"/>
    <property type="match status" value="1"/>
</dbReference>
<evidence type="ECO:0000313" key="3">
    <source>
        <dbReference type="Proteomes" id="UP000194141"/>
    </source>
</evidence>
<evidence type="ECO:0000256" key="1">
    <source>
        <dbReference type="SAM" id="SignalP"/>
    </source>
</evidence>
<dbReference type="AlphaFoldDB" id="A0A1X4XYX9"/>
<comment type="caution">
    <text evidence="2">The sequence shown here is derived from an EMBL/GenBank/DDBJ whole genome shotgun (WGS) entry which is preliminary data.</text>
</comment>
<name>A0A1X4XYX9_9BACT</name>
<dbReference type="STRING" id="1562698.DESAMIL20_596"/>
<gene>
    <name evidence="2" type="ORF">DESAMIL20_596</name>
</gene>